<gene>
    <name evidence="2" type="ORF">BCR44DRAFT_1106431</name>
</gene>
<evidence type="ECO:0000313" key="2">
    <source>
        <dbReference type="EMBL" id="ORZ35741.1"/>
    </source>
</evidence>
<comment type="caution">
    <text evidence="2">The sequence shown here is derived from an EMBL/GenBank/DDBJ whole genome shotgun (WGS) entry which is preliminary data.</text>
</comment>
<protein>
    <submittedName>
        <fullName evidence="2">Uncharacterized protein</fullName>
    </submittedName>
</protein>
<dbReference type="AlphaFoldDB" id="A0A1Y2HPL4"/>
<organism evidence="2 3">
    <name type="scientific">Catenaria anguillulae PL171</name>
    <dbReference type="NCBI Taxonomy" id="765915"/>
    <lineage>
        <taxon>Eukaryota</taxon>
        <taxon>Fungi</taxon>
        <taxon>Fungi incertae sedis</taxon>
        <taxon>Blastocladiomycota</taxon>
        <taxon>Blastocladiomycetes</taxon>
        <taxon>Blastocladiales</taxon>
        <taxon>Catenariaceae</taxon>
        <taxon>Catenaria</taxon>
    </lineage>
</organism>
<evidence type="ECO:0000313" key="3">
    <source>
        <dbReference type="Proteomes" id="UP000193411"/>
    </source>
</evidence>
<proteinExistence type="predicted"/>
<dbReference type="EMBL" id="MCFL01000020">
    <property type="protein sequence ID" value="ORZ35741.1"/>
    <property type="molecule type" value="Genomic_DNA"/>
</dbReference>
<accession>A0A1Y2HPL4</accession>
<dbReference type="Proteomes" id="UP000193411">
    <property type="component" value="Unassembled WGS sequence"/>
</dbReference>
<sequence>MRRLHPTVVRCHGPCHEEQQPDSHPLTTEIAADSPLCRKRAYNGKGTHALGQGNRSALVCIQVSTSTSTIFMFFNHHKHSFDSSSYTSSLHTPTTPSIKPFVIIPRHAQPPIVTYAPTHPHPAATSIVNPSKLVTTPVCGSADPPESLSANRQRQSNGPNAQRDSDH</sequence>
<keyword evidence="3" id="KW-1185">Reference proteome</keyword>
<reference evidence="2 3" key="1">
    <citation type="submission" date="2016-07" db="EMBL/GenBank/DDBJ databases">
        <title>Pervasive Adenine N6-methylation of Active Genes in Fungi.</title>
        <authorList>
            <consortium name="DOE Joint Genome Institute"/>
            <person name="Mondo S.J."/>
            <person name="Dannebaum R.O."/>
            <person name="Kuo R.C."/>
            <person name="Labutti K."/>
            <person name="Haridas S."/>
            <person name="Kuo A."/>
            <person name="Salamov A."/>
            <person name="Ahrendt S.R."/>
            <person name="Lipzen A."/>
            <person name="Sullivan W."/>
            <person name="Andreopoulos W.B."/>
            <person name="Clum A."/>
            <person name="Lindquist E."/>
            <person name="Daum C."/>
            <person name="Ramamoorthy G.K."/>
            <person name="Gryganskyi A."/>
            <person name="Culley D."/>
            <person name="Magnuson J.K."/>
            <person name="James T.Y."/>
            <person name="O'Malley M.A."/>
            <person name="Stajich J.E."/>
            <person name="Spatafora J.W."/>
            <person name="Visel A."/>
            <person name="Grigoriev I.V."/>
        </authorList>
    </citation>
    <scope>NUCLEOTIDE SEQUENCE [LARGE SCALE GENOMIC DNA]</scope>
    <source>
        <strain evidence="2 3">PL171</strain>
    </source>
</reference>
<feature type="region of interest" description="Disordered" evidence="1">
    <location>
        <begin position="135"/>
        <end position="167"/>
    </location>
</feature>
<evidence type="ECO:0000256" key="1">
    <source>
        <dbReference type="SAM" id="MobiDB-lite"/>
    </source>
</evidence>
<feature type="compositionally biased region" description="Polar residues" evidence="1">
    <location>
        <begin position="148"/>
        <end position="167"/>
    </location>
</feature>
<name>A0A1Y2HPL4_9FUNG</name>